<dbReference type="AlphaFoldDB" id="A0A2P2R575"/>
<evidence type="ECO:0000313" key="1">
    <source>
        <dbReference type="EMBL" id="MBX74375.1"/>
    </source>
</evidence>
<reference evidence="1" key="1">
    <citation type="submission" date="2018-02" db="EMBL/GenBank/DDBJ databases">
        <title>Rhizophora mucronata_Transcriptome.</title>
        <authorList>
            <person name="Meera S.P."/>
            <person name="Sreeshan A."/>
            <person name="Augustine A."/>
        </authorList>
    </citation>
    <scope>NUCLEOTIDE SEQUENCE</scope>
    <source>
        <tissue evidence="1">Leaf</tissue>
    </source>
</reference>
<protein>
    <submittedName>
        <fullName evidence="1">Uncharacterized protein</fullName>
    </submittedName>
</protein>
<accession>A0A2P2R575</accession>
<organism evidence="1">
    <name type="scientific">Rhizophora mucronata</name>
    <name type="common">Asiatic mangrove</name>
    <dbReference type="NCBI Taxonomy" id="61149"/>
    <lineage>
        <taxon>Eukaryota</taxon>
        <taxon>Viridiplantae</taxon>
        <taxon>Streptophyta</taxon>
        <taxon>Embryophyta</taxon>
        <taxon>Tracheophyta</taxon>
        <taxon>Spermatophyta</taxon>
        <taxon>Magnoliopsida</taxon>
        <taxon>eudicotyledons</taxon>
        <taxon>Gunneridae</taxon>
        <taxon>Pentapetalae</taxon>
        <taxon>rosids</taxon>
        <taxon>fabids</taxon>
        <taxon>Malpighiales</taxon>
        <taxon>Rhizophoraceae</taxon>
        <taxon>Rhizophora</taxon>
    </lineage>
</organism>
<dbReference type="EMBL" id="GGEC01093891">
    <property type="protein sequence ID" value="MBX74375.1"/>
    <property type="molecule type" value="Transcribed_RNA"/>
</dbReference>
<proteinExistence type="predicted"/>
<sequence>MTVRICFVTFSYNSNTENIQEFCSAEDSKNKCHCW</sequence>
<name>A0A2P2R575_RHIMU</name>